<keyword evidence="2" id="KW-1185">Reference proteome</keyword>
<comment type="caution">
    <text evidence="1">The sequence shown here is derived from an EMBL/GenBank/DDBJ whole genome shotgun (WGS) entry which is preliminary data.</text>
</comment>
<name>A0ABR2EJT7_9ROSI</name>
<evidence type="ECO:0000313" key="1">
    <source>
        <dbReference type="EMBL" id="KAK8562259.1"/>
    </source>
</evidence>
<dbReference type="Proteomes" id="UP001472677">
    <property type="component" value="Unassembled WGS sequence"/>
</dbReference>
<gene>
    <name evidence="1" type="ORF">V6N12_010345</name>
</gene>
<accession>A0ABR2EJT7</accession>
<evidence type="ECO:0000313" key="2">
    <source>
        <dbReference type="Proteomes" id="UP001472677"/>
    </source>
</evidence>
<dbReference type="EMBL" id="JBBPBM010000012">
    <property type="protein sequence ID" value="KAK8562259.1"/>
    <property type="molecule type" value="Genomic_DNA"/>
</dbReference>
<reference evidence="1 2" key="1">
    <citation type="journal article" date="2024" name="G3 (Bethesda)">
        <title>Genome assembly of Hibiscus sabdariffa L. provides insights into metabolisms of medicinal natural products.</title>
        <authorList>
            <person name="Kim T."/>
        </authorList>
    </citation>
    <scope>NUCLEOTIDE SEQUENCE [LARGE SCALE GENOMIC DNA]</scope>
    <source>
        <strain evidence="1">TK-2024</strain>
        <tissue evidence="1">Old leaves</tissue>
    </source>
</reference>
<evidence type="ECO:0008006" key="3">
    <source>
        <dbReference type="Google" id="ProtNLM"/>
    </source>
</evidence>
<sequence>MGLDHVCRESIEADSLARTLTGGDQPIVSSQAVCCVEGLAVEDHDVVLQHCAIGWCYVPISNSNLAAELKLETISGIHVMRISGSRVLLIFDSIEIRQQVMSSDIMTHAWSRDNFERLVSQWGSVVLVDEAMLEPSSFEWGRVLVETHVLDRIEERLQLSLKGQIFPIRISEAETFLRGPNCSCDARNPSSSLEDSERVWEDVRSEVGDSIREDPITDGDMANRMVVPPEVSANVGSGNLIEVDQFHEVEMGGVNWRGNGLWDGQSCIPTIDVLVAVVDERAVNRARGCVGPVLEGSNVEVVVSNGQRRKVRLLANVIHSLQLLEERLLAQKVSRGRPRKEDFVALEIADIALRDSELKHSLAKLDEDLRCKLELTFTEDEVWAVNQNGSYQKV</sequence>
<organism evidence="1 2">
    <name type="scientific">Hibiscus sabdariffa</name>
    <name type="common">roselle</name>
    <dbReference type="NCBI Taxonomy" id="183260"/>
    <lineage>
        <taxon>Eukaryota</taxon>
        <taxon>Viridiplantae</taxon>
        <taxon>Streptophyta</taxon>
        <taxon>Embryophyta</taxon>
        <taxon>Tracheophyta</taxon>
        <taxon>Spermatophyta</taxon>
        <taxon>Magnoliopsida</taxon>
        <taxon>eudicotyledons</taxon>
        <taxon>Gunneridae</taxon>
        <taxon>Pentapetalae</taxon>
        <taxon>rosids</taxon>
        <taxon>malvids</taxon>
        <taxon>Malvales</taxon>
        <taxon>Malvaceae</taxon>
        <taxon>Malvoideae</taxon>
        <taxon>Hibiscus</taxon>
    </lineage>
</organism>
<proteinExistence type="predicted"/>
<protein>
    <recommendedName>
        <fullName evidence="3">DUF4283 domain-containing protein</fullName>
    </recommendedName>
</protein>